<evidence type="ECO:0000313" key="2">
    <source>
        <dbReference type="Proteomes" id="UP000046680"/>
    </source>
</evidence>
<reference evidence="1 2" key="1">
    <citation type="submission" date="2015-03" db="EMBL/GenBank/DDBJ databases">
        <authorList>
            <consortium name="Pathogen Informatics"/>
        </authorList>
    </citation>
    <scope>NUCLEOTIDE SEQUENCE [LARGE SCALE GENOMIC DNA]</scope>
    <source>
        <strain evidence="1 2">C09601061</strain>
    </source>
</reference>
<dbReference type="AlphaFoldDB" id="A0A654U403"/>
<evidence type="ECO:0000313" key="1">
    <source>
        <dbReference type="EMBL" id="CFR93459.1"/>
    </source>
</evidence>
<dbReference type="EMBL" id="CGCX01001366">
    <property type="protein sequence ID" value="CFR93459.1"/>
    <property type="molecule type" value="Genomic_DNA"/>
</dbReference>
<sequence>MTTTSAAISARGMVFCGSFTSSPAVDTASRPMYEKKIVPAAEPMPATPNGTKSLRWSALYALNAMIMNMPSTPSLISTMIALTLADSLAPRINSSAHSPIRMTAGRFTQPGWVSHGAADNTCGI</sequence>
<gene>
    <name evidence="1" type="ORF">ERS007657_03073</name>
</gene>
<name>A0A654U403_MYCTX</name>
<protein>
    <submittedName>
        <fullName evidence="1">Uncharacterized protein</fullName>
    </submittedName>
</protein>
<organism evidence="1 2">
    <name type="scientific">Mycobacterium tuberculosis</name>
    <dbReference type="NCBI Taxonomy" id="1773"/>
    <lineage>
        <taxon>Bacteria</taxon>
        <taxon>Bacillati</taxon>
        <taxon>Actinomycetota</taxon>
        <taxon>Actinomycetes</taxon>
        <taxon>Mycobacteriales</taxon>
        <taxon>Mycobacteriaceae</taxon>
        <taxon>Mycobacterium</taxon>
        <taxon>Mycobacterium tuberculosis complex</taxon>
    </lineage>
</organism>
<dbReference type="Proteomes" id="UP000046680">
    <property type="component" value="Unassembled WGS sequence"/>
</dbReference>
<accession>A0A654U403</accession>
<proteinExistence type="predicted"/>